<organism evidence="1 2">
    <name type="scientific">Reticulomyxa filosa</name>
    <dbReference type="NCBI Taxonomy" id="46433"/>
    <lineage>
        <taxon>Eukaryota</taxon>
        <taxon>Sar</taxon>
        <taxon>Rhizaria</taxon>
        <taxon>Retaria</taxon>
        <taxon>Foraminifera</taxon>
        <taxon>Monothalamids</taxon>
        <taxon>Reticulomyxidae</taxon>
        <taxon>Reticulomyxa</taxon>
    </lineage>
</organism>
<comment type="caution">
    <text evidence="1">The sequence shown here is derived from an EMBL/GenBank/DDBJ whole genome shotgun (WGS) entry which is preliminary data.</text>
</comment>
<gene>
    <name evidence="1" type="ORF">RFI_16889</name>
</gene>
<dbReference type="AlphaFoldDB" id="X6N3J7"/>
<proteinExistence type="predicted"/>
<sequence length="177" mass="19892">MFDNSSVYRNLGNVIVGTIFKHDSQRYQFYTPIASIKTVGLSDVVYKIRGTVISYAPDVKSFIVTSESRNNAKRSTSQFLFELKIKDSSDTLRVVVFGENAEVFLDVKAQDFANDDVIKARIANRIDKLVSNNTIIDAFIQTYPIKVGHDTLAAHGHFDFDKTIIGYQLIDTVLVDT</sequence>
<dbReference type="EMBL" id="ASPP01012721">
    <property type="protein sequence ID" value="ETO20329.1"/>
    <property type="molecule type" value="Genomic_DNA"/>
</dbReference>
<reference evidence="1 2" key="1">
    <citation type="journal article" date="2013" name="Curr. Biol.">
        <title>The Genome of the Foraminiferan Reticulomyxa filosa.</title>
        <authorList>
            <person name="Glockner G."/>
            <person name="Hulsmann N."/>
            <person name="Schleicher M."/>
            <person name="Noegel A.A."/>
            <person name="Eichinger L."/>
            <person name="Gallinger C."/>
            <person name="Pawlowski J."/>
            <person name="Sierra R."/>
            <person name="Euteneuer U."/>
            <person name="Pillet L."/>
            <person name="Moustafa A."/>
            <person name="Platzer M."/>
            <person name="Groth M."/>
            <person name="Szafranski K."/>
            <person name="Schliwa M."/>
        </authorList>
    </citation>
    <scope>NUCLEOTIDE SEQUENCE [LARGE SCALE GENOMIC DNA]</scope>
</reference>
<dbReference type="InterPro" id="IPR012340">
    <property type="entry name" value="NA-bd_OB-fold"/>
</dbReference>
<evidence type="ECO:0000313" key="2">
    <source>
        <dbReference type="Proteomes" id="UP000023152"/>
    </source>
</evidence>
<dbReference type="Gene3D" id="2.40.50.140">
    <property type="entry name" value="Nucleic acid-binding proteins"/>
    <property type="match status" value="1"/>
</dbReference>
<name>X6N3J7_RETFI</name>
<protein>
    <submittedName>
        <fullName evidence="1">Uncharacterized protein</fullName>
    </submittedName>
</protein>
<accession>X6N3J7</accession>
<evidence type="ECO:0000313" key="1">
    <source>
        <dbReference type="EMBL" id="ETO20329.1"/>
    </source>
</evidence>
<keyword evidence="2" id="KW-1185">Reference proteome</keyword>
<dbReference type="Proteomes" id="UP000023152">
    <property type="component" value="Unassembled WGS sequence"/>
</dbReference>